<proteinExistence type="predicted"/>
<dbReference type="EMBL" id="BAAATK010000018">
    <property type="protein sequence ID" value="GAA2439323.1"/>
    <property type="molecule type" value="Genomic_DNA"/>
</dbReference>
<protein>
    <submittedName>
        <fullName evidence="1">Uncharacterized protein</fullName>
    </submittedName>
</protein>
<evidence type="ECO:0000313" key="2">
    <source>
        <dbReference type="Proteomes" id="UP001500460"/>
    </source>
</evidence>
<dbReference type="Proteomes" id="UP001500460">
    <property type="component" value="Unassembled WGS sequence"/>
</dbReference>
<keyword evidence="2" id="KW-1185">Reference proteome</keyword>
<accession>A0ABN3JSP1</accession>
<name>A0ABN3JSP1_9ACTN</name>
<reference evidence="1 2" key="1">
    <citation type="journal article" date="2019" name="Int. J. Syst. Evol. Microbiol.">
        <title>The Global Catalogue of Microorganisms (GCM) 10K type strain sequencing project: providing services to taxonomists for standard genome sequencing and annotation.</title>
        <authorList>
            <consortium name="The Broad Institute Genomics Platform"/>
            <consortium name="The Broad Institute Genome Sequencing Center for Infectious Disease"/>
            <person name="Wu L."/>
            <person name="Ma J."/>
        </authorList>
    </citation>
    <scope>NUCLEOTIDE SEQUENCE [LARGE SCALE GENOMIC DNA]</scope>
    <source>
        <strain evidence="1 2">JCM 6922</strain>
    </source>
</reference>
<organism evidence="1 2">
    <name type="scientific">Streptomyces glaucus</name>
    <dbReference type="NCBI Taxonomy" id="284029"/>
    <lineage>
        <taxon>Bacteria</taxon>
        <taxon>Bacillati</taxon>
        <taxon>Actinomycetota</taxon>
        <taxon>Actinomycetes</taxon>
        <taxon>Kitasatosporales</taxon>
        <taxon>Streptomycetaceae</taxon>
        <taxon>Streptomyces</taxon>
    </lineage>
</organism>
<sequence>MSVLDDALAEARAAAQTVLSLVSATLHAQFPTAAYLVLTRSPYLSECDELSLDSVRDAHGGILRDFADGPRAMEQLPAVPQEIAGLWGTADPRNPHEVLELLQRIEDTAPRDLLLFLPPEVMHDGEENAERTPLGIPLRSASCPLHGAPCEPDDHIEPPTVRGEAL</sequence>
<comment type="caution">
    <text evidence="1">The sequence shown here is derived from an EMBL/GenBank/DDBJ whole genome shotgun (WGS) entry which is preliminary data.</text>
</comment>
<evidence type="ECO:0000313" key="1">
    <source>
        <dbReference type="EMBL" id="GAA2439323.1"/>
    </source>
</evidence>
<gene>
    <name evidence="1" type="ORF">GCM10010421_31970</name>
</gene>